<evidence type="ECO:0000256" key="1">
    <source>
        <dbReference type="ARBA" id="ARBA00001633"/>
    </source>
</evidence>
<dbReference type="EC" id="4.1.1.48" evidence="8"/>
<dbReference type="EMBL" id="VBOZ01000025">
    <property type="protein sequence ID" value="TMQ64228.1"/>
    <property type="molecule type" value="Genomic_DNA"/>
</dbReference>
<evidence type="ECO:0000313" key="10">
    <source>
        <dbReference type="EMBL" id="TMQ64228.1"/>
    </source>
</evidence>
<dbReference type="HAMAP" id="MF_00134_B">
    <property type="entry name" value="IGPS_B"/>
    <property type="match status" value="1"/>
</dbReference>
<keyword evidence="5 8" id="KW-0822">Tryptophan biosynthesis</keyword>
<evidence type="ECO:0000256" key="2">
    <source>
        <dbReference type="ARBA" id="ARBA00004696"/>
    </source>
</evidence>
<dbReference type="SUPFAM" id="SSF51366">
    <property type="entry name" value="Ribulose-phoshate binding barrel"/>
    <property type="match status" value="1"/>
</dbReference>
<dbReference type="PANTHER" id="PTHR22854:SF2">
    <property type="entry name" value="INDOLE-3-GLYCEROL-PHOSPHATE SYNTHASE"/>
    <property type="match status" value="1"/>
</dbReference>
<keyword evidence="4 8" id="KW-0210">Decarboxylase</keyword>
<comment type="caution">
    <text evidence="10">The sequence shown here is derived from an EMBL/GenBank/DDBJ whole genome shotgun (WGS) entry which is preliminary data.</text>
</comment>
<name>A0A538TKT8_UNCEI</name>
<dbReference type="GO" id="GO:0000162">
    <property type="term" value="P:L-tryptophan biosynthetic process"/>
    <property type="evidence" value="ECO:0007669"/>
    <property type="project" value="UniProtKB-UniRule"/>
</dbReference>
<dbReference type="GO" id="GO:0004425">
    <property type="term" value="F:indole-3-glycerol-phosphate synthase activity"/>
    <property type="evidence" value="ECO:0007669"/>
    <property type="project" value="UniProtKB-UniRule"/>
</dbReference>
<protein>
    <recommendedName>
        <fullName evidence="8">Indole-3-glycerol phosphate synthase</fullName>
        <shortName evidence="8">IGPS</shortName>
        <ecNumber evidence="8">4.1.1.48</ecNumber>
    </recommendedName>
</protein>
<dbReference type="FunFam" id="3.20.20.70:FF:000024">
    <property type="entry name" value="Indole-3-glycerol phosphate synthase"/>
    <property type="match status" value="1"/>
</dbReference>
<evidence type="ECO:0000256" key="7">
    <source>
        <dbReference type="ARBA" id="ARBA00023239"/>
    </source>
</evidence>
<gene>
    <name evidence="8" type="primary">trpC</name>
    <name evidence="10" type="ORF">E6K79_08070</name>
</gene>
<proteinExistence type="inferred from homology"/>
<feature type="domain" description="Indole-3-glycerol phosphate synthase" evidence="9">
    <location>
        <begin position="6"/>
        <end position="259"/>
    </location>
</feature>
<dbReference type="Pfam" id="PF00218">
    <property type="entry name" value="IGPS"/>
    <property type="match status" value="1"/>
</dbReference>
<comment type="pathway">
    <text evidence="2 8">Amino-acid biosynthesis; L-tryptophan biosynthesis; L-tryptophan from chorismate: step 4/5.</text>
</comment>
<dbReference type="Proteomes" id="UP000317691">
    <property type="component" value="Unassembled WGS sequence"/>
</dbReference>
<dbReference type="InterPro" id="IPR045186">
    <property type="entry name" value="Indole-3-glycerol_P_synth"/>
</dbReference>
<dbReference type="CDD" id="cd00331">
    <property type="entry name" value="IGPS"/>
    <property type="match status" value="1"/>
</dbReference>
<evidence type="ECO:0000259" key="9">
    <source>
        <dbReference type="Pfam" id="PF00218"/>
    </source>
</evidence>
<dbReference type="PANTHER" id="PTHR22854">
    <property type="entry name" value="TRYPTOPHAN BIOSYNTHESIS PROTEIN"/>
    <property type="match status" value="1"/>
</dbReference>
<dbReference type="InterPro" id="IPR013798">
    <property type="entry name" value="Indole-3-glycerol_P_synth_dom"/>
</dbReference>
<accession>A0A538TKT8</accession>
<reference evidence="10 11" key="1">
    <citation type="journal article" date="2019" name="Nat. Microbiol.">
        <title>Mediterranean grassland soil C-N compound turnover is dependent on rainfall and depth, and is mediated by genomically divergent microorganisms.</title>
        <authorList>
            <person name="Diamond S."/>
            <person name="Andeer P.F."/>
            <person name="Li Z."/>
            <person name="Crits-Christoph A."/>
            <person name="Burstein D."/>
            <person name="Anantharaman K."/>
            <person name="Lane K.R."/>
            <person name="Thomas B.C."/>
            <person name="Pan C."/>
            <person name="Northen T.R."/>
            <person name="Banfield J.F."/>
        </authorList>
    </citation>
    <scope>NUCLEOTIDE SEQUENCE [LARGE SCALE GENOMIC DNA]</scope>
    <source>
        <strain evidence="10">WS_9</strain>
    </source>
</reference>
<keyword evidence="3 8" id="KW-0028">Amino-acid biosynthesis</keyword>
<dbReference type="UniPathway" id="UPA00035">
    <property type="reaction ID" value="UER00043"/>
</dbReference>
<evidence type="ECO:0000313" key="11">
    <source>
        <dbReference type="Proteomes" id="UP000317691"/>
    </source>
</evidence>
<dbReference type="GO" id="GO:0004640">
    <property type="term" value="F:phosphoribosylanthranilate isomerase activity"/>
    <property type="evidence" value="ECO:0007669"/>
    <property type="project" value="TreeGrafter"/>
</dbReference>
<keyword evidence="6 8" id="KW-0057">Aromatic amino acid biosynthesis</keyword>
<dbReference type="InterPro" id="IPR011060">
    <property type="entry name" value="RibuloseP-bd_barrel"/>
</dbReference>
<keyword evidence="7 8" id="KW-0456">Lyase</keyword>
<comment type="similarity">
    <text evidence="8">Belongs to the TrpC family.</text>
</comment>
<comment type="catalytic activity">
    <reaction evidence="1 8">
        <text>1-(2-carboxyphenylamino)-1-deoxy-D-ribulose 5-phosphate + H(+) = (1S,2R)-1-C-(indol-3-yl)glycerol 3-phosphate + CO2 + H2O</text>
        <dbReference type="Rhea" id="RHEA:23476"/>
        <dbReference type="ChEBI" id="CHEBI:15377"/>
        <dbReference type="ChEBI" id="CHEBI:15378"/>
        <dbReference type="ChEBI" id="CHEBI:16526"/>
        <dbReference type="ChEBI" id="CHEBI:58613"/>
        <dbReference type="ChEBI" id="CHEBI:58866"/>
        <dbReference type="EC" id="4.1.1.48"/>
    </reaction>
</comment>
<dbReference type="AlphaFoldDB" id="A0A538TKT8"/>
<evidence type="ECO:0000256" key="4">
    <source>
        <dbReference type="ARBA" id="ARBA00022793"/>
    </source>
</evidence>
<evidence type="ECO:0000256" key="5">
    <source>
        <dbReference type="ARBA" id="ARBA00022822"/>
    </source>
</evidence>
<dbReference type="Gene3D" id="3.20.20.70">
    <property type="entry name" value="Aldolase class I"/>
    <property type="match status" value="1"/>
</dbReference>
<evidence type="ECO:0000256" key="3">
    <source>
        <dbReference type="ARBA" id="ARBA00022605"/>
    </source>
</evidence>
<evidence type="ECO:0000256" key="6">
    <source>
        <dbReference type="ARBA" id="ARBA00023141"/>
    </source>
</evidence>
<organism evidence="10 11">
    <name type="scientific">Eiseniibacteriota bacterium</name>
    <dbReference type="NCBI Taxonomy" id="2212470"/>
    <lineage>
        <taxon>Bacteria</taxon>
        <taxon>Candidatus Eiseniibacteriota</taxon>
    </lineage>
</organism>
<dbReference type="InterPro" id="IPR013785">
    <property type="entry name" value="Aldolase_TIM"/>
</dbReference>
<evidence type="ECO:0000256" key="8">
    <source>
        <dbReference type="HAMAP-Rule" id="MF_00134"/>
    </source>
</evidence>
<sequence>MDFLTTMARERRELVLREERRVSTAELRDQAEMRSADVRPFGQALRRGDQGGVRAIAEVKRSSPSAGVLREQYEPAAIAMAYEKAGASAISVLTEPSRFGGAIEHLSRVRDRVQLPVLLKDFVIHERQLYQARAAGADAVLLIVALLDSTQLLDYASLARELSLEPFLEIHEERELERALLVPGAGIGVNNRDLRSLEIRQGWAERIIPKIPADRLRVAESGYREPAELEALGRAGADAVLVGESLLRSESPGEALRALLGGNGASKGDRKE</sequence>